<evidence type="ECO:0000313" key="4">
    <source>
        <dbReference type="Proteomes" id="UP000054279"/>
    </source>
</evidence>
<comment type="similarity">
    <text evidence="1">Belongs to the complex I NDUFA12 subunit family.</text>
</comment>
<evidence type="ECO:0000256" key="1">
    <source>
        <dbReference type="ARBA" id="ARBA00007355"/>
    </source>
</evidence>
<dbReference type="AlphaFoldDB" id="A0A0C9UBV7"/>
<dbReference type="EMBL" id="KN837231">
    <property type="protein sequence ID" value="KIJ32144.1"/>
    <property type="molecule type" value="Genomic_DNA"/>
</dbReference>
<gene>
    <name evidence="3" type="ORF">M422DRAFT_266075</name>
</gene>
<dbReference type="Pfam" id="PF05071">
    <property type="entry name" value="NDUFA12"/>
    <property type="match status" value="1"/>
</dbReference>
<name>A0A0C9UBV7_SPHS4</name>
<proteinExistence type="inferred from homology"/>
<organism evidence="3 4">
    <name type="scientific">Sphaerobolus stellatus (strain SS14)</name>
    <dbReference type="NCBI Taxonomy" id="990650"/>
    <lineage>
        <taxon>Eukaryota</taxon>
        <taxon>Fungi</taxon>
        <taxon>Dikarya</taxon>
        <taxon>Basidiomycota</taxon>
        <taxon>Agaricomycotina</taxon>
        <taxon>Agaricomycetes</taxon>
        <taxon>Phallomycetidae</taxon>
        <taxon>Geastrales</taxon>
        <taxon>Sphaerobolaceae</taxon>
        <taxon>Sphaerobolus</taxon>
    </lineage>
</organism>
<dbReference type="PANTHER" id="PTHR32470:SF2">
    <property type="entry name" value="NADH DEHYDROGENASE [UBIQUINONE] 1 ALPHA SUBCOMPLEX ASSEMBLY FACTOR 2"/>
    <property type="match status" value="1"/>
</dbReference>
<dbReference type="GO" id="GO:0045271">
    <property type="term" value="C:respiratory chain complex I"/>
    <property type="evidence" value="ECO:0007669"/>
    <property type="project" value="InterPro"/>
</dbReference>
<protein>
    <recommendedName>
        <fullName evidence="5">NADH dehydrogenase [ubiquinone] 1 alpha subcomplex subunit</fullName>
    </recommendedName>
</protein>
<sequence length="235" mass="25858">MSSPWARIWSTVRSRATRRLVGRDLEGEQILFSRFIDPSTKESCIGNRFYESFTGTGERPRRTVEFTAGKDAWIAATKLPHLPAQWSAWLSHGRAQPPTLEELHKDLLRMSKLAQNVARLKQQDEEEIQRQALARQRDITGIQSPSHSTINQSESAATAESSQSPTAVEPVAPSSRPIGPTAEPQPWSPQAAQRGQPDHSDSQSSTTANPAAPPPRPIGATAEPQSWTPQSARRG</sequence>
<dbReference type="InterPro" id="IPR052618">
    <property type="entry name" value="ComplexI_NDUFA12"/>
</dbReference>
<dbReference type="InterPro" id="IPR007763">
    <property type="entry name" value="NDUFA12"/>
</dbReference>
<dbReference type="GO" id="GO:0005739">
    <property type="term" value="C:mitochondrion"/>
    <property type="evidence" value="ECO:0007669"/>
    <property type="project" value="TreeGrafter"/>
</dbReference>
<dbReference type="PANTHER" id="PTHR32470">
    <property type="entry name" value="ADH DEHYDROGENASE [UBIQUINONE] 1 ALPHA SUBCOMPLEX ASSEMBLY FACTOR 2"/>
    <property type="match status" value="1"/>
</dbReference>
<feature type="compositionally biased region" description="Polar residues" evidence="2">
    <location>
        <begin position="223"/>
        <end position="235"/>
    </location>
</feature>
<feature type="region of interest" description="Disordered" evidence="2">
    <location>
        <begin position="132"/>
        <end position="235"/>
    </location>
</feature>
<keyword evidence="4" id="KW-1185">Reference proteome</keyword>
<reference evidence="3 4" key="1">
    <citation type="submission" date="2014-06" db="EMBL/GenBank/DDBJ databases">
        <title>Evolutionary Origins and Diversification of the Mycorrhizal Mutualists.</title>
        <authorList>
            <consortium name="DOE Joint Genome Institute"/>
            <consortium name="Mycorrhizal Genomics Consortium"/>
            <person name="Kohler A."/>
            <person name="Kuo A."/>
            <person name="Nagy L.G."/>
            <person name="Floudas D."/>
            <person name="Copeland A."/>
            <person name="Barry K.W."/>
            <person name="Cichocki N."/>
            <person name="Veneault-Fourrey C."/>
            <person name="LaButti K."/>
            <person name="Lindquist E.A."/>
            <person name="Lipzen A."/>
            <person name="Lundell T."/>
            <person name="Morin E."/>
            <person name="Murat C."/>
            <person name="Riley R."/>
            <person name="Ohm R."/>
            <person name="Sun H."/>
            <person name="Tunlid A."/>
            <person name="Henrissat B."/>
            <person name="Grigoriev I.V."/>
            <person name="Hibbett D.S."/>
            <person name="Martin F."/>
        </authorList>
    </citation>
    <scope>NUCLEOTIDE SEQUENCE [LARGE SCALE GENOMIC DNA]</scope>
    <source>
        <strain evidence="3 4">SS14</strain>
    </source>
</reference>
<evidence type="ECO:0008006" key="5">
    <source>
        <dbReference type="Google" id="ProtNLM"/>
    </source>
</evidence>
<feature type="compositionally biased region" description="Polar residues" evidence="2">
    <location>
        <begin position="141"/>
        <end position="151"/>
    </location>
</feature>
<feature type="compositionally biased region" description="Low complexity" evidence="2">
    <location>
        <begin position="152"/>
        <end position="167"/>
    </location>
</feature>
<dbReference type="OrthoDB" id="10255576at2759"/>
<dbReference type="HOGENOM" id="CLU_100704_0_0_1"/>
<evidence type="ECO:0000313" key="3">
    <source>
        <dbReference type="EMBL" id="KIJ32144.1"/>
    </source>
</evidence>
<dbReference type="Proteomes" id="UP000054279">
    <property type="component" value="Unassembled WGS sequence"/>
</dbReference>
<evidence type="ECO:0000256" key="2">
    <source>
        <dbReference type="SAM" id="MobiDB-lite"/>
    </source>
</evidence>
<accession>A0A0C9UBV7</accession>
<dbReference type="GO" id="GO:0032981">
    <property type="term" value="P:mitochondrial respiratory chain complex I assembly"/>
    <property type="evidence" value="ECO:0007669"/>
    <property type="project" value="TreeGrafter"/>
</dbReference>